<sequence>MPPHCVLQSLVERCQALTREWHGRANCSYIFEMFMRMAERDGQSHYLFRDIPQQRSTDGFVRVLDAEARARLYSRAKPASSPSLALVGRMKQLSGESPIDNLQLPNLMRRQDALLLTVGRRVQQFFLQMLRWKQRRILRRWFPSEHEEYVVKEGAAKLQRSEEWLGTSLALAFLAEHGRLIESYGQVPEDVRIRADEFIAECLQRPQMALEQELVDFVQHCQEHPGRPYKDNRVEHKLLLLKALRSPEVRVFWRSDIETFTQHRYIVATWTRKVPLYSLEGSKFSILRNAGDEECTRFRKNIFAYAESHGLGQSGGGWVDSRWPPGSLMYELGSLLCVDDAAKLPNHFVTDIEKIVQDCVLLCPDGTADALPGEVLHDAGQNPIIASSIGKTQHTQVSKASVEDFPLMMQQQSPRWCEKLAAYIDIVQVGTSQDAFFVSARTRRPDAQPLLEFFVQLRLEYLKAFGRAVDFNCTCHASEAGEYYLNLAPLACMQKIKVPQGCGCLGLDFDFLNPESGETVTKIGLPVATVDSAQGKGNLLAASAEYWRNCLEGKPLLTRLYDFNRKPGSLSVAQTMIEKLFQ</sequence>
<dbReference type="Proteomes" id="UP001642484">
    <property type="component" value="Unassembled WGS sequence"/>
</dbReference>
<gene>
    <name evidence="1" type="ORF">CCMP2556_LOCUS4859</name>
</gene>
<proteinExistence type="predicted"/>
<evidence type="ECO:0000313" key="2">
    <source>
        <dbReference type="Proteomes" id="UP001642484"/>
    </source>
</evidence>
<protein>
    <submittedName>
        <fullName evidence="1">Uncharacterized protein</fullName>
    </submittedName>
</protein>
<reference evidence="1 2" key="1">
    <citation type="submission" date="2024-02" db="EMBL/GenBank/DDBJ databases">
        <authorList>
            <person name="Chen Y."/>
            <person name="Shah S."/>
            <person name="Dougan E. K."/>
            <person name="Thang M."/>
            <person name="Chan C."/>
        </authorList>
    </citation>
    <scope>NUCLEOTIDE SEQUENCE [LARGE SCALE GENOMIC DNA]</scope>
</reference>
<keyword evidence="2" id="KW-1185">Reference proteome</keyword>
<name>A0ABP0I7P2_9DINO</name>
<accession>A0ABP0I7P2</accession>
<dbReference type="EMBL" id="CAXAMN010002036">
    <property type="protein sequence ID" value="CAK8997444.1"/>
    <property type="molecule type" value="Genomic_DNA"/>
</dbReference>
<evidence type="ECO:0000313" key="1">
    <source>
        <dbReference type="EMBL" id="CAK8997444.1"/>
    </source>
</evidence>
<organism evidence="1 2">
    <name type="scientific">Durusdinium trenchii</name>
    <dbReference type="NCBI Taxonomy" id="1381693"/>
    <lineage>
        <taxon>Eukaryota</taxon>
        <taxon>Sar</taxon>
        <taxon>Alveolata</taxon>
        <taxon>Dinophyceae</taxon>
        <taxon>Suessiales</taxon>
        <taxon>Symbiodiniaceae</taxon>
        <taxon>Durusdinium</taxon>
    </lineage>
</organism>
<comment type="caution">
    <text evidence="1">The sequence shown here is derived from an EMBL/GenBank/DDBJ whole genome shotgun (WGS) entry which is preliminary data.</text>
</comment>